<accession>A0ACC4BZG2</accession>
<keyword evidence="2" id="KW-1185">Reference proteome</keyword>
<name>A0ACC4BZG2_POPAL</name>
<evidence type="ECO:0000313" key="1">
    <source>
        <dbReference type="EMBL" id="KAL3583539.1"/>
    </source>
</evidence>
<organism evidence="1 2">
    <name type="scientific">Populus alba</name>
    <name type="common">White poplar</name>
    <dbReference type="NCBI Taxonomy" id="43335"/>
    <lineage>
        <taxon>Eukaryota</taxon>
        <taxon>Viridiplantae</taxon>
        <taxon>Streptophyta</taxon>
        <taxon>Embryophyta</taxon>
        <taxon>Tracheophyta</taxon>
        <taxon>Spermatophyta</taxon>
        <taxon>Magnoliopsida</taxon>
        <taxon>eudicotyledons</taxon>
        <taxon>Gunneridae</taxon>
        <taxon>Pentapetalae</taxon>
        <taxon>rosids</taxon>
        <taxon>fabids</taxon>
        <taxon>Malpighiales</taxon>
        <taxon>Salicaceae</taxon>
        <taxon>Saliceae</taxon>
        <taxon>Populus</taxon>
    </lineage>
</organism>
<reference evidence="1 2" key="1">
    <citation type="journal article" date="2024" name="Plant Biotechnol. J.">
        <title>Genome and CRISPR/Cas9 system of a widespread forest tree (Populus alba) in the world.</title>
        <authorList>
            <person name="Liu Y.J."/>
            <person name="Jiang P.F."/>
            <person name="Han X.M."/>
            <person name="Li X.Y."/>
            <person name="Wang H.M."/>
            <person name="Wang Y.J."/>
            <person name="Wang X.X."/>
            <person name="Zeng Q.Y."/>
        </authorList>
    </citation>
    <scope>NUCLEOTIDE SEQUENCE [LARGE SCALE GENOMIC DNA]</scope>
    <source>
        <strain evidence="2">cv. PAL-ZL1</strain>
    </source>
</reference>
<dbReference type="Proteomes" id="UP000309997">
    <property type="component" value="Unassembled WGS sequence"/>
</dbReference>
<comment type="caution">
    <text evidence="1">The sequence shown here is derived from an EMBL/GenBank/DDBJ whole genome shotgun (WGS) entry which is preliminary data.</text>
</comment>
<protein>
    <submittedName>
        <fullName evidence="1">Uncharacterized protein</fullName>
    </submittedName>
</protein>
<gene>
    <name evidence="1" type="ORF">D5086_014600</name>
</gene>
<evidence type="ECO:0000313" key="2">
    <source>
        <dbReference type="Proteomes" id="UP000309997"/>
    </source>
</evidence>
<sequence>MPPKPQSLSICYRFFCYPNFSARTPINGYSKATATTYFHTVNLFDELPHRDLYSLNSQLASYSRDGNFLATWDLFSRIHSAFLDLDAYTFTPVLRACSGLPDTKCGRLVHALMIKTGTDLGTITKTAVMDMYSKYGCLGESVKVFEEMEFRDVVTWNALVSSFLRHGLAKEALGVFRAMRRESVEITEFTLCSVLKACAFIKAFRQGKQVHGLVIVMGRDLVVLGTALIDFYSNVGYISEAMKVFSCLSCRKDEVLRNSLIAGCVKHRRYEEAFLVMSTMRPNAVALTTALSACSDNSDLWIGMQIHCVALRFGFTENTQVCNVLLDMGEFAAKHLLELEPNNDGIHVLVSKFYASIERWDVVESLRNNMRKKGLTKVLVSAACRRPLNSALIVPVWVALLISHRLTRKKTSIRHPLSINCHVLLQRNHGGYERLVEEPVNISLLDGKLKRAKSVPASVFGSSKSRQLGPELALQNISPAKPSSRKVSKSHPLFSLFNNRRKKKPTARPEFARYQRRIDSSEQSVVNPPPADHVEKSIVDFSLKIMQKA</sequence>
<proteinExistence type="predicted"/>
<dbReference type="EMBL" id="RCHU02000007">
    <property type="protein sequence ID" value="KAL3583539.1"/>
    <property type="molecule type" value="Genomic_DNA"/>
</dbReference>